<protein>
    <recommendedName>
        <fullName evidence="2">DUF7872 domain-containing protein</fullName>
    </recommendedName>
</protein>
<gene>
    <name evidence="3" type="ORF">PtA15_1A542</name>
</gene>
<keyword evidence="4" id="KW-1185">Reference proteome</keyword>
<evidence type="ECO:0000256" key="1">
    <source>
        <dbReference type="SAM" id="SignalP"/>
    </source>
</evidence>
<proteinExistence type="predicted"/>
<dbReference type="Pfam" id="PF25278">
    <property type="entry name" value="DUF7872"/>
    <property type="match status" value="1"/>
</dbReference>
<name>A0ABY7C9Q8_9BASI</name>
<feature type="domain" description="DUF7872" evidence="2">
    <location>
        <begin position="202"/>
        <end position="394"/>
    </location>
</feature>
<evidence type="ECO:0000313" key="4">
    <source>
        <dbReference type="Proteomes" id="UP001164743"/>
    </source>
</evidence>
<accession>A0ABY7C9Q8</accession>
<dbReference type="PANTHER" id="PTHR33339:SF1">
    <property type="entry name" value="LYSM DOMAIN-CONTAINING PROTEIN"/>
    <property type="match status" value="1"/>
</dbReference>
<reference evidence="3" key="1">
    <citation type="submission" date="2022-10" db="EMBL/GenBank/DDBJ databases">
        <title>Puccinia triticina Genome sequencing and assembly.</title>
        <authorList>
            <person name="Li C."/>
        </authorList>
    </citation>
    <scope>NUCLEOTIDE SEQUENCE</scope>
    <source>
        <strain evidence="3">Pt15</strain>
    </source>
</reference>
<feature type="chain" id="PRO_5047115984" description="DUF7872 domain-containing protein" evidence="1">
    <location>
        <begin position="37"/>
        <end position="441"/>
    </location>
</feature>
<feature type="signal peptide" evidence="1">
    <location>
        <begin position="1"/>
        <end position="36"/>
    </location>
</feature>
<dbReference type="Proteomes" id="UP001164743">
    <property type="component" value="Chromosome 1A"/>
</dbReference>
<keyword evidence="1" id="KW-0732">Signal</keyword>
<dbReference type="InterPro" id="IPR057194">
    <property type="entry name" value="DUF7872"/>
</dbReference>
<dbReference type="PANTHER" id="PTHR33339">
    <property type="entry name" value="LYSM DOMAIN-CONTAINING PROTEIN"/>
    <property type="match status" value="1"/>
</dbReference>
<dbReference type="GeneID" id="77806475"/>
<evidence type="ECO:0000313" key="3">
    <source>
        <dbReference type="EMBL" id="WAQ81202.1"/>
    </source>
</evidence>
<dbReference type="RefSeq" id="XP_053016757.1">
    <property type="nucleotide sequence ID" value="XM_053165580.1"/>
</dbReference>
<evidence type="ECO:0000259" key="2">
    <source>
        <dbReference type="Pfam" id="PF25278"/>
    </source>
</evidence>
<organism evidence="3 4">
    <name type="scientific">Puccinia triticina</name>
    <dbReference type="NCBI Taxonomy" id="208348"/>
    <lineage>
        <taxon>Eukaryota</taxon>
        <taxon>Fungi</taxon>
        <taxon>Dikarya</taxon>
        <taxon>Basidiomycota</taxon>
        <taxon>Pucciniomycotina</taxon>
        <taxon>Pucciniomycetes</taxon>
        <taxon>Pucciniales</taxon>
        <taxon>Pucciniaceae</taxon>
        <taxon>Puccinia</taxon>
    </lineage>
</organism>
<sequence>MQPILSLHPATSFFKLLLMQAIVQTLLISLKPNVNAQALQVYSGRRTPGLPHFLYARRPADPRESTFSSFRITANPLLPYECDRKPLSPETWKELRIDDYLRNYPGGLEVNLTVFAAQNKALNFECGLNLFCSAGQLCSPINGRAWWVLAAAEQYTMYHNSLYTAIAFAAGQTKAAAGEAIVAIAQVMMIMKAQAQELQAGKQDTFTKWAHYKDQISHWQQNAQTKIGERMKEFIKSHVSSPKGLLEALAGGNYCCNNQKLDTNDVEQKLSRILTIRMAGQILRAKKGFVTINSDPCRQKGPNGAFSLDDGWLSYCDKPDGTMMNVIYNNHGNAGNKFYNAKLLVVKYQITAEFITKQAVECAKLGKGLDYDPYADGTNLYMDENARCLINLPALMARALEPDTLLPFPANTMELGLYAVFHKKLKHTTAPKACQAGGMVF</sequence>
<dbReference type="EMBL" id="CP110421">
    <property type="protein sequence ID" value="WAQ81202.1"/>
    <property type="molecule type" value="Genomic_DNA"/>
</dbReference>